<dbReference type="InterPro" id="IPR036662">
    <property type="entry name" value="PTS_EIIA_man-typ_sf"/>
</dbReference>
<dbReference type="KEGG" id="tbn:TBH_C0430"/>
<dbReference type="GO" id="GO:0016020">
    <property type="term" value="C:membrane"/>
    <property type="evidence" value="ECO:0007669"/>
    <property type="project" value="InterPro"/>
</dbReference>
<dbReference type="InterPro" id="IPR004701">
    <property type="entry name" value="PTS_EIIA_man-typ"/>
</dbReference>
<dbReference type="PROSITE" id="PS51096">
    <property type="entry name" value="PTS_EIIA_TYPE_4"/>
    <property type="match status" value="1"/>
</dbReference>
<dbReference type="GO" id="GO:0009401">
    <property type="term" value="P:phosphoenolpyruvate-dependent sugar phosphotransferase system"/>
    <property type="evidence" value="ECO:0007669"/>
    <property type="project" value="InterPro"/>
</dbReference>
<name>A0A7U6JHN1_9GAMM</name>
<proteinExistence type="predicted"/>
<dbReference type="PANTHER" id="PTHR33799">
    <property type="entry name" value="PTS PERMEASE-RELATED-RELATED"/>
    <property type="match status" value="1"/>
</dbReference>
<evidence type="ECO:0000256" key="1">
    <source>
        <dbReference type="ARBA" id="ARBA00022679"/>
    </source>
</evidence>
<dbReference type="GO" id="GO:0016740">
    <property type="term" value="F:transferase activity"/>
    <property type="evidence" value="ECO:0007669"/>
    <property type="project" value="UniProtKB-KW"/>
</dbReference>
<protein>
    <submittedName>
        <fullName evidence="3">PTS system ascorbate-specific IIA component</fullName>
        <ecNumber evidence="3">2.7.1.191</ecNumber>
    </submittedName>
</protein>
<dbReference type="SUPFAM" id="SSF53062">
    <property type="entry name" value="PTS system fructose IIA component-like"/>
    <property type="match status" value="1"/>
</dbReference>
<sequence>MSIGILLITHPGIGDMLLKNASELLGNCPLRIRCLDIPLDDDREQLMQLAQKSARALDDGSGVLILTDAFGATPSNIACELTREIQANVVSGLNLPMLIRVFNYSSDDLAALTHKAAEGGIRGIQVSRATEEES</sequence>
<dbReference type="AlphaFoldDB" id="A0A7U6JHN1"/>
<evidence type="ECO:0000313" key="4">
    <source>
        <dbReference type="Proteomes" id="UP000031631"/>
    </source>
</evidence>
<dbReference type="InterPro" id="IPR051471">
    <property type="entry name" value="Bacterial_PTS_sugar_comp"/>
</dbReference>
<dbReference type="Pfam" id="PF03610">
    <property type="entry name" value="EIIA-man"/>
    <property type="match status" value="1"/>
</dbReference>
<dbReference type="OrthoDB" id="7065728at2"/>
<evidence type="ECO:0000313" key="3">
    <source>
        <dbReference type="EMBL" id="BAO43375.1"/>
    </source>
</evidence>
<dbReference type="RefSeq" id="WP_041064995.1">
    <property type="nucleotide sequence ID" value="NZ_AP012273.1"/>
</dbReference>
<organism evidence="3 4">
    <name type="scientific">Thiolapillus brandeum</name>
    <dbReference type="NCBI Taxonomy" id="1076588"/>
    <lineage>
        <taxon>Bacteria</taxon>
        <taxon>Pseudomonadati</taxon>
        <taxon>Pseudomonadota</taxon>
        <taxon>Gammaproteobacteria</taxon>
        <taxon>Chromatiales</taxon>
        <taxon>Sedimenticolaceae</taxon>
        <taxon>Thiolapillus</taxon>
    </lineage>
</organism>
<dbReference type="Proteomes" id="UP000031631">
    <property type="component" value="Chromosome"/>
</dbReference>
<dbReference type="EMBL" id="AP012273">
    <property type="protein sequence ID" value="BAO43375.1"/>
    <property type="molecule type" value="Genomic_DNA"/>
</dbReference>
<dbReference type="Gene3D" id="3.40.50.510">
    <property type="entry name" value="Phosphotransferase system, mannose-type IIA component"/>
    <property type="match status" value="1"/>
</dbReference>
<feature type="domain" description="PTS EIIA type-4" evidence="2">
    <location>
        <begin position="2"/>
        <end position="124"/>
    </location>
</feature>
<reference evidence="3 4" key="1">
    <citation type="journal article" date="2014" name="PLoS ONE">
        <title>Physiological and genomic features of a novel sulfur-oxidizing gammaproteobacterium belonging to a previously uncultivated symbiotic lineage isolated from a hydrothermal vent.</title>
        <authorList>
            <person name="Nunoura T."/>
            <person name="Takaki Y."/>
            <person name="Kazama H."/>
            <person name="Kakuta J."/>
            <person name="Shimamura S."/>
            <person name="Makita H."/>
            <person name="Hirai M."/>
            <person name="Miyazaki M."/>
            <person name="Takai K."/>
        </authorList>
    </citation>
    <scope>NUCLEOTIDE SEQUENCE [LARGE SCALE GENOMIC DNA]</scope>
    <source>
        <strain evidence="3 4">Hiromi1</strain>
    </source>
</reference>
<dbReference type="EC" id="2.7.1.191" evidence="3"/>
<keyword evidence="4" id="KW-1185">Reference proteome</keyword>
<keyword evidence="1 3" id="KW-0808">Transferase</keyword>
<evidence type="ECO:0000259" key="2">
    <source>
        <dbReference type="PROSITE" id="PS51096"/>
    </source>
</evidence>
<dbReference type="PANTHER" id="PTHR33799:SF1">
    <property type="entry name" value="PTS SYSTEM MANNOSE-SPECIFIC EIIAB COMPONENT-RELATED"/>
    <property type="match status" value="1"/>
</dbReference>
<gene>
    <name evidence="3" type="ORF">TBH_C0430</name>
</gene>
<accession>A0A7U6JHN1</accession>